<dbReference type="AlphaFoldDB" id="A0A914XGI7"/>
<comment type="subcellular location">
    <subcellularLocation>
        <location evidence="1">Nucleus</location>
    </subcellularLocation>
</comment>
<dbReference type="SUPFAM" id="SSF57667">
    <property type="entry name" value="beta-beta-alpha zinc fingers"/>
    <property type="match status" value="2"/>
</dbReference>
<dbReference type="InterPro" id="IPR013087">
    <property type="entry name" value="Znf_C2H2_type"/>
</dbReference>
<dbReference type="WBParaSite" id="PSAMB.scaffold762size41769.g8473.t1">
    <property type="protein sequence ID" value="PSAMB.scaffold762size41769.g8473.t1"/>
    <property type="gene ID" value="PSAMB.scaffold762size41769.g8473"/>
</dbReference>
<sequence length="281" mass="29953">LPPAGVQLPTPHGLIGVHAPSPQLLAPPPLAGHLPRGNLRHTPSPEAGPGGAPGPMKAQMWRRSRSESDVSGNYVCQHCGQAFSLHDRLAKHIASRHRDRSASVAAGEDCPSKSHKCNVCHKSFGRSDMLTRHMRLHTGLKPYGCHICGQVFSRSDHLSTHQRTHTGEKPYQCPQCSYAASRRDMITRHMRTHSRSGGVGGGPLGPDYGTALPLASLSLSGGHCSPTDLLRPSPSSVLSVVSEHQQLSISNSSAERRLGSSGCDGQMELQCSSSPSSRDPS</sequence>
<dbReference type="PANTHER" id="PTHR23235:SF161">
    <property type="entry name" value="C2H2-TYPE DOMAIN-CONTAINING PROTEIN"/>
    <property type="match status" value="1"/>
</dbReference>
<dbReference type="Pfam" id="PF00096">
    <property type="entry name" value="zf-C2H2"/>
    <property type="match status" value="3"/>
</dbReference>
<feature type="domain" description="C2H2-type" evidence="12">
    <location>
        <begin position="115"/>
        <end position="142"/>
    </location>
</feature>
<evidence type="ECO:0000256" key="9">
    <source>
        <dbReference type="ARBA" id="ARBA00023242"/>
    </source>
</evidence>
<evidence type="ECO:0000256" key="3">
    <source>
        <dbReference type="ARBA" id="ARBA00022737"/>
    </source>
</evidence>
<evidence type="ECO:0000256" key="7">
    <source>
        <dbReference type="ARBA" id="ARBA00023125"/>
    </source>
</evidence>
<keyword evidence="3" id="KW-0677">Repeat</keyword>
<dbReference type="GO" id="GO:0000981">
    <property type="term" value="F:DNA-binding transcription factor activity, RNA polymerase II-specific"/>
    <property type="evidence" value="ECO:0007669"/>
    <property type="project" value="TreeGrafter"/>
</dbReference>
<dbReference type="FunFam" id="3.30.160.60:FF:000395">
    <property type="entry name" value="zinc finger protein 513"/>
    <property type="match status" value="1"/>
</dbReference>
<evidence type="ECO:0000256" key="8">
    <source>
        <dbReference type="ARBA" id="ARBA00023163"/>
    </source>
</evidence>
<proteinExistence type="predicted"/>
<dbReference type="Pfam" id="PF13909">
    <property type="entry name" value="zf-H2C2_5"/>
    <property type="match status" value="1"/>
</dbReference>
<evidence type="ECO:0000256" key="1">
    <source>
        <dbReference type="ARBA" id="ARBA00004123"/>
    </source>
</evidence>
<keyword evidence="2" id="KW-0479">Metal-binding</keyword>
<feature type="domain" description="C2H2-type" evidence="12">
    <location>
        <begin position="171"/>
        <end position="198"/>
    </location>
</feature>
<dbReference type="GO" id="GO:0005634">
    <property type="term" value="C:nucleus"/>
    <property type="evidence" value="ECO:0007669"/>
    <property type="project" value="UniProtKB-SubCell"/>
</dbReference>
<feature type="domain" description="C2H2-type" evidence="12">
    <location>
        <begin position="74"/>
        <end position="102"/>
    </location>
</feature>
<feature type="region of interest" description="Disordered" evidence="11">
    <location>
        <begin position="1"/>
        <end position="64"/>
    </location>
</feature>
<keyword evidence="8" id="KW-0804">Transcription</keyword>
<dbReference type="Proteomes" id="UP000887566">
    <property type="component" value="Unplaced"/>
</dbReference>
<evidence type="ECO:0000313" key="13">
    <source>
        <dbReference type="Proteomes" id="UP000887566"/>
    </source>
</evidence>
<keyword evidence="9" id="KW-0539">Nucleus</keyword>
<organism evidence="13 14">
    <name type="scientific">Plectus sambesii</name>
    <dbReference type="NCBI Taxonomy" id="2011161"/>
    <lineage>
        <taxon>Eukaryota</taxon>
        <taxon>Metazoa</taxon>
        <taxon>Ecdysozoa</taxon>
        <taxon>Nematoda</taxon>
        <taxon>Chromadorea</taxon>
        <taxon>Plectida</taxon>
        <taxon>Plectina</taxon>
        <taxon>Plectoidea</taxon>
        <taxon>Plectidae</taxon>
        <taxon>Plectus</taxon>
    </lineage>
</organism>
<dbReference type="FunFam" id="3.30.160.60:FF:000787">
    <property type="entry name" value="Zinc finger protein 784"/>
    <property type="match status" value="1"/>
</dbReference>
<evidence type="ECO:0000256" key="5">
    <source>
        <dbReference type="ARBA" id="ARBA00022833"/>
    </source>
</evidence>
<feature type="domain" description="C2H2-type" evidence="12">
    <location>
        <begin position="143"/>
        <end position="170"/>
    </location>
</feature>
<dbReference type="PROSITE" id="PS50157">
    <property type="entry name" value="ZINC_FINGER_C2H2_2"/>
    <property type="match status" value="4"/>
</dbReference>
<feature type="region of interest" description="Disordered" evidence="11">
    <location>
        <begin position="249"/>
        <end position="281"/>
    </location>
</feature>
<name>A0A914XGI7_9BILA</name>
<evidence type="ECO:0000256" key="11">
    <source>
        <dbReference type="SAM" id="MobiDB-lite"/>
    </source>
</evidence>
<keyword evidence="7" id="KW-0238">DNA-binding</keyword>
<evidence type="ECO:0000313" key="14">
    <source>
        <dbReference type="WBParaSite" id="PSAMB.scaffold762size41769.g8473.t1"/>
    </source>
</evidence>
<keyword evidence="6" id="KW-0805">Transcription regulation</keyword>
<keyword evidence="13" id="KW-1185">Reference proteome</keyword>
<reference evidence="14" key="1">
    <citation type="submission" date="2022-11" db="UniProtKB">
        <authorList>
            <consortium name="WormBaseParasite"/>
        </authorList>
    </citation>
    <scope>IDENTIFICATION</scope>
</reference>
<dbReference type="GO" id="GO:0000978">
    <property type="term" value="F:RNA polymerase II cis-regulatory region sequence-specific DNA binding"/>
    <property type="evidence" value="ECO:0007669"/>
    <property type="project" value="TreeGrafter"/>
</dbReference>
<evidence type="ECO:0000256" key="6">
    <source>
        <dbReference type="ARBA" id="ARBA00023015"/>
    </source>
</evidence>
<keyword evidence="4 10" id="KW-0863">Zinc-finger</keyword>
<evidence type="ECO:0000259" key="12">
    <source>
        <dbReference type="PROSITE" id="PS50157"/>
    </source>
</evidence>
<dbReference type="FunFam" id="3.30.160.60:FF:000303">
    <property type="entry name" value="Zinc finger protein 41"/>
    <property type="match status" value="1"/>
</dbReference>
<dbReference type="SMART" id="SM00355">
    <property type="entry name" value="ZnF_C2H2"/>
    <property type="match status" value="4"/>
</dbReference>
<evidence type="ECO:0000256" key="2">
    <source>
        <dbReference type="ARBA" id="ARBA00022723"/>
    </source>
</evidence>
<dbReference type="InterPro" id="IPR036236">
    <property type="entry name" value="Znf_C2H2_sf"/>
</dbReference>
<dbReference type="PROSITE" id="PS00028">
    <property type="entry name" value="ZINC_FINGER_C2H2_1"/>
    <property type="match status" value="3"/>
</dbReference>
<protein>
    <submittedName>
        <fullName evidence="14">C2H2-type domain-containing protein</fullName>
    </submittedName>
</protein>
<keyword evidence="5" id="KW-0862">Zinc</keyword>
<evidence type="ECO:0000256" key="4">
    <source>
        <dbReference type="ARBA" id="ARBA00022771"/>
    </source>
</evidence>
<dbReference type="Gene3D" id="3.30.160.60">
    <property type="entry name" value="Classic Zinc Finger"/>
    <property type="match status" value="3"/>
</dbReference>
<accession>A0A914XGI7</accession>
<evidence type="ECO:0000256" key="10">
    <source>
        <dbReference type="PROSITE-ProRule" id="PRU00042"/>
    </source>
</evidence>
<dbReference type="GO" id="GO:0008270">
    <property type="term" value="F:zinc ion binding"/>
    <property type="evidence" value="ECO:0007669"/>
    <property type="project" value="UniProtKB-KW"/>
</dbReference>
<dbReference type="PANTHER" id="PTHR23235">
    <property type="entry name" value="KRUEPPEL-LIKE TRANSCRIPTION FACTOR"/>
    <property type="match status" value="1"/>
</dbReference>
<feature type="compositionally biased region" description="Low complexity" evidence="11">
    <location>
        <begin position="272"/>
        <end position="281"/>
    </location>
</feature>